<feature type="domain" description="N-acetyltransferase" evidence="3">
    <location>
        <begin position="1"/>
        <end position="141"/>
    </location>
</feature>
<evidence type="ECO:0000259" key="3">
    <source>
        <dbReference type="PROSITE" id="PS51186"/>
    </source>
</evidence>
<organism evidence="4 5">
    <name type="scientific">Zobellella denitrificans</name>
    <dbReference type="NCBI Taxonomy" id="347534"/>
    <lineage>
        <taxon>Bacteria</taxon>
        <taxon>Pseudomonadati</taxon>
        <taxon>Pseudomonadota</taxon>
        <taxon>Gammaproteobacteria</taxon>
        <taxon>Aeromonadales</taxon>
        <taxon>Aeromonadaceae</taxon>
        <taxon>Zobellella</taxon>
    </lineage>
</organism>
<dbReference type="KEGG" id="zdf:AN401_09670"/>
<dbReference type="Gene3D" id="3.40.630.30">
    <property type="match status" value="1"/>
</dbReference>
<dbReference type="InterPro" id="IPR000182">
    <property type="entry name" value="GNAT_dom"/>
</dbReference>
<dbReference type="GO" id="GO:0016747">
    <property type="term" value="F:acyltransferase activity, transferring groups other than amino-acyl groups"/>
    <property type="evidence" value="ECO:0007669"/>
    <property type="project" value="InterPro"/>
</dbReference>
<dbReference type="Proteomes" id="UP000217763">
    <property type="component" value="Chromosome"/>
</dbReference>
<dbReference type="CDD" id="cd04301">
    <property type="entry name" value="NAT_SF"/>
    <property type="match status" value="1"/>
</dbReference>
<gene>
    <name evidence="4" type="ORF">AN401_09670</name>
</gene>
<dbReference type="PANTHER" id="PTHR43800">
    <property type="entry name" value="PEPTIDYL-LYSINE N-ACETYLTRANSFERASE YJAB"/>
    <property type="match status" value="1"/>
</dbReference>
<accession>A0A291HPJ9</accession>
<evidence type="ECO:0000313" key="5">
    <source>
        <dbReference type="Proteomes" id="UP000217763"/>
    </source>
</evidence>
<dbReference type="RefSeq" id="WP_096779222.1">
    <property type="nucleotide sequence ID" value="NZ_CP012621.1"/>
</dbReference>
<proteinExistence type="predicted"/>
<dbReference type="PROSITE" id="PS51186">
    <property type="entry name" value="GNAT"/>
    <property type="match status" value="1"/>
</dbReference>
<keyword evidence="5" id="KW-1185">Reference proteome</keyword>
<dbReference type="InterPro" id="IPR016181">
    <property type="entry name" value="Acyl_CoA_acyltransferase"/>
</dbReference>
<evidence type="ECO:0000256" key="1">
    <source>
        <dbReference type="ARBA" id="ARBA00022679"/>
    </source>
</evidence>
<evidence type="ECO:0000256" key="2">
    <source>
        <dbReference type="ARBA" id="ARBA00023315"/>
    </source>
</evidence>
<name>A0A291HPJ9_9GAMM</name>
<reference evidence="5" key="1">
    <citation type="submission" date="2015-09" db="EMBL/GenBank/DDBJ databases">
        <authorList>
            <person name="Shao Z."/>
            <person name="Wang L."/>
        </authorList>
    </citation>
    <scope>NUCLEOTIDE SEQUENCE [LARGE SCALE GENOMIC DNA]</scope>
    <source>
        <strain evidence="5">F13-1</strain>
    </source>
</reference>
<dbReference type="NCBIfam" id="NF007853">
    <property type="entry name" value="PRK10562.1"/>
    <property type="match status" value="1"/>
</dbReference>
<dbReference type="SUPFAM" id="SSF55729">
    <property type="entry name" value="Acyl-CoA N-acyltransferases (Nat)"/>
    <property type="match status" value="1"/>
</dbReference>
<dbReference type="PANTHER" id="PTHR43800:SF1">
    <property type="entry name" value="PEPTIDYL-LYSINE N-ACETYLTRANSFERASE YJAB"/>
    <property type="match status" value="1"/>
</dbReference>
<protein>
    <submittedName>
        <fullName evidence="4">GCN5 family acetyltransferase</fullName>
    </submittedName>
</protein>
<dbReference type="Pfam" id="PF13508">
    <property type="entry name" value="Acetyltransf_7"/>
    <property type="match status" value="1"/>
</dbReference>
<dbReference type="EMBL" id="CP012621">
    <property type="protein sequence ID" value="ATG74087.1"/>
    <property type="molecule type" value="Genomic_DNA"/>
</dbReference>
<keyword evidence="1 4" id="KW-0808">Transferase</keyword>
<keyword evidence="2" id="KW-0012">Acyltransferase</keyword>
<evidence type="ECO:0000313" key="4">
    <source>
        <dbReference type="EMBL" id="ATG74087.1"/>
    </source>
</evidence>
<sequence>MIRKNQPQDTEAVLNIWLAASIKAHDFISSEFWLSQLENMRRLYLPASEVYVYEQDGDVVGFYALKGSVLAAIFVDPAHQGRGIGKALLQHARAQRKALSLTVYKANQASCAFYLKHGFSIEGEQQDPHTGHPELLMTTSD</sequence>
<dbReference type="AlphaFoldDB" id="A0A291HPJ9"/>